<evidence type="ECO:0000313" key="3">
    <source>
        <dbReference type="Proteomes" id="UP001347796"/>
    </source>
</evidence>
<accession>A0AAN8JPV6</accession>
<evidence type="ECO:0000313" key="2">
    <source>
        <dbReference type="EMBL" id="KAK6179315.1"/>
    </source>
</evidence>
<keyword evidence="3" id="KW-1185">Reference proteome</keyword>
<proteinExistence type="predicted"/>
<dbReference type="Proteomes" id="UP001347796">
    <property type="component" value="Unassembled WGS sequence"/>
</dbReference>
<dbReference type="AlphaFoldDB" id="A0AAN8JPV6"/>
<feature type="region of interest" description="Disordered" evidence="1">
    <location>
        <begin position="20"/>
        <end position="53"/>
    </location>
</feature>
<evidence type="ECO:0000256" key="1">
    <source>
        <dbReference type="SAM" id="MobiDB-lite"/>
    </source>
</evidence>
<gene>
    <name evidence="2" type="ORF">SNE40_011704</name>
</gene>
<organism evidence="2 3">
    <name type="scientific">Patella caerulea</name>
    <name type="common">Rayed Mediterranean limpet</name>
    <dbReference type="NCBI Taxonomy" id="87958"/>
    <lineage>
        <taxon>Eukaryota</taxon>
        <taxon>Metazoa</taxon>
        <taxon>Spiralia</taxon>
        <taxon>Lophotrochozoa</taxon>
        <taxon>Mollusca</taxon>
        <taxon>Gastropoda</taxon>
        <taxon>Patellogastropoda</taxon>
        <taxon>Patelloidea</taxon>
        <taxon>Patellidae</taxon>
        <taxon>Patella</taxon>
    </lineage>
</organism>
<name>A0AAN8JPV6_PATCE</name>
<protein>
    <submittedName>
        <fullName evidence="2">Uncharacterized protein</fullName>
    </submittedName>
</protein>
<dbReference type="EMBL" id="JAZGQO010000008">
    <property type="protein sequence ID" value="KAK6179315.1"/>
    <property type="molecule type" value="Genomic_DNA"/>
</dbReference>
<comment type="caution">
    <text evidence="2">The sequence shown here is derived from an EMBL/GenBank/DDBJ whole genome shotgun (WGS) entry which is preliminary data.</text>
</comment>
<feature type="compositionally biased region" description="Polar residues" evidence="1">
    <location>
        <begin position="25"/>
        <end position="38"/>
    </location>
</feature>
<sequence length="100" mass="11118">MNSSKSSLNLMKYDQLEQHYDSDDNSSLSSGYESCDSCQSERDTPPAPGDSTKEMMVFKSRESLCDNLDYILSMNELCDAVFLVGEEKIPVYGVKAILAT</sequence>
<reference evidence="2 3" key="1">
    <citation type="submission" date="2024-01" db="EMBL/GenBank/DDBJ databases">
        <title>The genome of the rayed Mediterranean limpet Patella caerulea (Linnaeus, 1758).</title>
        <authorList>
            <person name="Anh-Thu Weber A."/>
            <person name="Halstead-Nussloch G."/>
        </authorList>
    </citation>
    <scope>NUCLEOTIDE SEQUENCE [LARGE SCALE GENOMIC DNA]</scope>
    <source>
        <strain evidence="2">AATW-2023a</strain>
        <tissue evidence="2">Whole specimen</tissue>
    </source>
</reference>